<keyword evidence="4" id="KW-1185">Reference proteome</keyword>
<protein>
    <submittedName>
        <fullName evidence="3">Regulator</fullName>
    </submittedName>
</protein>
<dbReference type="SUPFAM" id="SSF49344">
    <property type="entry name" value="CBD9-like"/>
    <property type="match status" value="1"/>
</dbReference>
<keyword evidence="1" id="KW-0472">Membrane</keyword>
<evidence type="ECO:0000259" key="2">
    <source>
        <dbReference type="Pfam" id="PF09985"/>
    </source>
</evidence>
<proteinExistence type="predicted"/>
<reference evidence="3 4" key="1">
    <citation type="submission" date="2022-12" db="EMBL/GenBank/DDBJ databases">
        <title>Genome Sequence of Deinococcus aquaticus Type Strain PB314.</title>
        <authorList>
            <person name="Albert C."/>
            <person name="Hill J."/>
            <person name="Boren L."/>
            <person name="Scholz-Ng S."/>
            <person name="Fatema N."/>
            <person name="Grosso R."/>
            <person name="Soboslay E."/>
            <person name="Tuohy J."/>
        </authorList>
    </citation>
    <scope>NUCLEOTIDE SEQUENCE [LARGE SCALE GENOMIC DNA]</scope>
    <source>
        <strain evidence="3 4">PB-314</strain>
    </source>
</reference>
<evidence type="ECO:0000313" key="3">
    <source>
        <dbReference type="EMBL" id="WDA58603.1"/>
    </source>
</evidence>
<sequence>MLLPMLSIPLLASQLTIADPAGDARGDGGYILPTRPAVTAEMLDLRAFAADSSGDTMRFTVSFGQMGNPWNAPSGFSAGVTDIFIKGALGGQQVLADTGLRVREQGGWQYHLRVTGTGATLHEANTLGTLTTRAAPTVQVQGTSLIIDTAVPTGNYGYWVTNSVYTPLSAGGLLKPGPGTQPTALQAGRTGAPTPVDVLAAAGDTQAFTNDTLAAVGETRDWVSIALIVLGGLGLLITVIATAVVWRGPSRS</sequence>
<feature type="domain" description="Glucodextranase-like C-terminal" evidence="2">
    <location>
        <begin position="16"/>
        <end position="128"/>
    </location>
</feature>
<accession>A0ABY7V0A9</accession>
<dbReference type="Gene3D" id="2.60.40.1190">
    <property type="match status" value="1"/>
</dbReference>
<dbReference type="Pfam" id="PF09985">
    <property type="entry name" value="Glucodextran_C"/>
    <property type="match status" value="1"/>
</dbReference>
<keyword evidence="1" id="KW-1133">Transmembrane helix</keyword>
<keyword evidence="1" id="KW-0812">Transmembrane</keyword>
<evidence type="ECO:0000313" key="4">
    <source>
        <dbReference type="Proteomes" id="UP001217044"/>
    </source>
</evidence>
<gene>
    <name evidence="3" type="ORF">M8445_14860</name>
</gene>
<name>A0ABY7V0A9_9DEIO</name>
<dbReference type="EMBL" id="CP115165">
    <property type="protein sequence ID" value="WDA58603.1"/>
    <property type="molecule type" value="Genomic_DNA"/>
</dbReference>
<evidence type="ECO:0000256" key="1">
    <source>
        <dbReference type="SAM" id="Phobius"/>
    </source>
</evidence>
<dbReference type="InterPro" id="IPR019248">
    <property type="entry name" value="Glucodextran_C"/>
</dbReference>
<dbReference type="Proteomes" id="UP001217044">
    <property type="component" value="Chromosome"/>
</dbReference>
<dbReference type="RefSeq" id="WP_273988748.1">
    <property type="nucleotide sequence ID" value="NZ_BAABQT010000012.1"/>
</dbReference>
<organism evidence="3 4">
    <name type="scientific">Deinococcus aquaticus</name>
    <dbReference type="NCBI Taxonomy" id="328692"/>
    <lineage>
        <taxon>Bacteria</taxon>
        <taxon>Thermotogati</taxon>
        <taxon>Deinococcota</taxon>
        <taxon>Deinococci</taxon>
        <taxon>Deinococcales</taxon>
        <taxon>Deinococcaceae</taxon>
        <taxon>Deinococcus</taxon>
    </lineage>
</organism>
<feature type="transmembrane region" description="Helical" evidence="1">
    <location>
        <begin position="222"/>
        <end position="246"/>
    </location>
</feature>